<dbReference type="Gene3D" id="1.10.260.40">
    <property type="entry name" value="lambda repressor-like DNA-binding domains"/>
    <property type="match status" value="1"/>
</dbReference>
<comment type="caution">
    <text evidence="2">The sequence shown here is derived from an EMBL/GenBank/DDBJ whole genome shotgun (WGS) entry which is preliminary data.</text>
</comment>
<proteinExistence type="predicted"/>
<dbReference type="PROSITE" id="PS50943">
    <property type="entry name" value="HTH_CROC1"/>
    <property type="match status" value="1"/>
</dbReference>
<protein>
    <submittedName>
        <fullName evidence="2">Helix-turn-helix transcriptional regulator</fullName>
    </submittedName>
</protein>
<dbReference type="InterPro" id="IPR010982">
    <property type="entry name" value="Lambda_DNA-bd_dom_sf"/>
</dbReference>
<keyword evidence="3" id="KW-1185">Reference proteome</keyword>
<evidence type="ECO:0000313" key="2">
    <source>
        <dbReference type="EMBL" id="GAA0509035.1"/>
    </source>
</evidence>
<evidence type="ECO:0000313" key="3">
    <source>
        <dbReference type="Proteomes" id="UP001500220"/>
    </source>
</evidence>
<name>A0ABN1BZX5_9PSEU</name>
<dbReference type="Pfam" id="PF13560">
    <property type="entry name" value="HTH_31"/>
    <property type="match status" value="1"/>
</dbReference>
<gene>
    <name evidence="2" type="ORF">GCM10009545_08910</name>
</gene>
<reference evidence="2 3" key="1">
    <citation type="journal article" date="2019" name="Int. J. Syst. Evol. Microbiol.">
        <title>The Global Catalogue of Microorganisms (GCM) 10K type strain sequencing project: providing services to taxonomists for standard genome sequencing and annotation.</title>
        <authorList>
            <consortium name="The Broad Institute Genomics Platform"/>
            <consortium name="The Broad Institute Genome Sequencing Center for Infectious Disease"/>
            <person name="Wu L."/>
            <person name="Ma J."/>
        </authorList>
    </citation>
    <scope>NUCLEOTIDE SEQUENCE [LARGE SCALE GENOMIC DNA]</scope>
    <source>
        <strain evidence="2 3">JCM 10664</strain>
    </source>
</reference>
<sequence length="279" mass="31009">MPITTPPVARIQLGQLLRKLREQAGKTQEAAAEALECQKPRISKIETGKATISAGDVRLLIDLYGADEATGQTVVQLAREARKRATARIPDWAQRYVALETIASAMQVYEPELVPGLLQTEDYARAITRAADPERSEDAVERLVATRADRRKRIYDETPLHLSAVLNEAALRRPVGGTEVMVEQLRYLREISELPNVTLQVLPFSVGAHVAMGSSFYILEIERPARATVVYLESLTSGDYIDNAAQIDWYVKSFKLLQVSSSEETETATTLEEVIKELT</sequence>
<dbReference type="Proteomes" id="UP001500220">
    <property type="component" value="Unassembled WGS sequence"/>
</dbReference>
<evidence type="ECO:0000259" key="1">
    <source>
        <dbReference type="PROSITE" id="PS50943"/>
    </source>
</evidence>
<dbReference type="SMART" id="SM00530">
    <property type="entry name" value="HTH_XRE"/>
    <property type="match status" value="1"/>
</dbReference>
<dbReference type="SUPFAM" id="SSF47413">
    <property type="entry name" value="lambda repressor-like DNA-binding domains"/>
    <property type="match status" value="1"/>
</dbReference>
<dbReference type="InterPro" id="IPR043917">
    <property type="entry name" value="DUF5753"/>
</dbReference>
<feature type="domain" description="HTH cro/C1-type" evidence="1">
    <location>
        <begin position="17"/>
        <end position="71"/>
    </location>
</feature>
<dbReference type="CDD" id="cd00093">
    <property type="entry name" value="HTH_XRE"/>
    <property type="match status" value="1"/>
</dbReference>
<dbReference type="EMBL" id="BAAAHC010000003">
    <property type="protein sequence ID" value="GAA0509035.1"/>
    <property type="molecule type" value="Genomic_DNA"/>
</dbReference>
<dbReference type="Pfam" id="PF19054">
    <property type="entry name" value="DUF5753"/>
    <property type="match status" value="1"/>
</dbReference>
<dbReference type="InterPro" id="IPR001387">
    <property type="entry name" value="Cro/C1-type_HTH"/>
</dbReference>
<dbReference type="RefSeq" id="WP_346072178.1">
    <property type="nucleotide sequence ID" value="NZ_BAAAHC010000003.1"/>
</dbReference>
<accession>A0ABN1BZX5</accession>
<organism evidence="2 3">
    <name type="scientific">Saccharopolyspora thermophila</name>
    <dbReference type="NCBI Taxonomy" id="89367"/>
    <lineage>
        <taxon>Bacteria</taxon>
        <taxon>Bacillati</taxon>
        <taxon>Actinomycetota</taxon>
        <taxon>Actinomycetes</taxon>
        <taxon>Pseudonocardiales</taxon>
        <taxon>Pseudonocardiaceae</taxon>
        <taxon>Saccharopolyspora</taxon>
    </lineage>
</organism>